<proteinExistence type="predicted"/>
<name>A0A0B2JSI3_9FIRM</name>
<dbReference type="AlphaFoldDB" id="A0A0B2JSI3"/>
<dbReference type="EMBL" id="JSCE01000211">
    <property type="protein sequence ID" value="KHM51270.1"/>
    <property type="molecule type" value="Genomic_DNA"/>
</dbReference>
<reference evidence="1 2" key="1">
    <citation type="journal article" date="2013" name="PLoS ONE">
        <title>Identification and characterization of three novel lipases belonging to families II and V from Anaerovibrio lipolyticus 5ST.</title>
        <authorList>
            <person name="Prive F."/>
            <person name="Kaderbhai N.N."/>
            <person name="Girdwood S."/>
            <person name="Worgan H.J."/>
            <person name="Pinloche E."/>
            <person name="Scollan N.D."/>
            <person name="Huws S.A."/>
            <person name="Newbold C.J."/>
        </authorList>
    </citation>
    <scope>NUCLEOTIDE SEQUENCE [LARGE SCALE GENOMIC DNA]</scope>
    <source>
        <strain evidence="1 2">5S</strain>
    </source>
</reference>
<keyword evidence="2" id="KW-1185">Reference proteome</keyword>
<evidence type="ECO:0000313" key="1">
    <source>
        <dbReference type="EMBL" id="KHM51270.1"/>
    </source>
</evidence>
<comment type="caution">
    <text evidence="1">The sequence shown here is derived from an EMBL/GenBank/DDBJ whole genome shotgun (WGS) entry which is preliminary data.</text>
</comment>
<organism evidence="1 2">
    <name type="scientific">Anaerovibrio lipolyticus</name>
    <dbReference type="NCBI Taxonomy" id="82374"/>
    <lineage>
        <taxon>Bacteria</taxon>
        <taxon>Bacillati</taxon>
        <taxon>Bacillota</taxon>
        <taxon>Negativicutes</taxon>
        <taxon>Selenomonadales</taxon>
        <taxon>Selenomonadaceae</taxon>
        <taxon>Anaerovibrio</taxon>
    </lineage>
</organism>
<sequence length="64" mass="7077">MTIKDTFTQGLTADWYKQAVEMAIASRDNVEISDIHTLYALQFGTLLDIPCAVTLQTIKGGEDN</sequence>
<gene>
    <name evidence="1" type="ORF">NZ47_11450</name>
</gene>
<dbReference type="RefSeq" id="WP_039210834.1">
    <property type="nucleotide sequence ID" value="NZ_JSCE01000211.1"/>
</dbReference>
<dbReference type="Proteomes" id="UP000030993">
    <property type="component" value="Unassembled WGS sequence"/>
</dbReference>
<accession>A0A0B2JSI3</accession>
<evidence type="ECO:0000313" key="2">
    <source>
        <dbReference type="Proteomes" id="UP000030993"/>
    </source>
</evidence>
<protein>
    <submittedName>
        <fullName evidence="1">Uncharacterized protein</fullName>
    </submittedName>
</protein>
<dbReference type="STRING" id="82374.NZ47_11450"/>